<dbReference type="EMBL" id="RJVU01050885">
    <property type="protein sequence ID" value="ROL41958.1"/>
    <property type="molecule type" value="Genomic_DNA"/>
</dbReference>
<dbReference type="InterPro" id="IPR005162">
    <property type="entry name" value="Retrotrans_gag_dom"/>
</dbReference>
<dbReference type="InterPro" id="IPR032567">
    <property type="entry name" value="RTL1-rel"/>
</dbReference>
<keyword evidence="4" id="KW-1185">Reference proteome</keyword>
<dbReference type="PANTHER" id="PTHR15503">
    <property type="entry name" value="LDOC1 RELATED"/>
    <property type="match status" value="1"/>
</dbReference>
<sequence length="489" mass="54757">MARTEKSGQTARAETSLKTPTAEQMTTTVVQTGLKTPTAEQMTTTVVQTGLKTPTVEQMTTRAAQTGLKTPTVEQTTTTAVQMGLKTPTVEQMTTAAQLPLRVPWRDQRHTAARRRIAAGFCYNVRCTWKQTPTCSKMREAEWHSSSPCSQDKHCNGLSLFWESNAPVTGSVSAFCSHLKEVFGQHAAELSVHDQLFNIRQGKRETASSYAFRFRTLACISGWNETALITAFRHGLRDETLVYVNNSHSSISVQALIDSGSAGNFISQQTLQRLNARRQRCPVDLRITTIQGKPLGRGRVRHFSPTLTLRIGHLHEETITFMVLEESTADIILGRPWLNLHQPHLHWSSGEILKWGENCFQNSITRPIKVRPKSSPVHQQLPVQSTSVESPDTHVNVTIPPAYWAFQDVFSKRLATNLPPHRPWDCAIDLLPGATLPKGRIYPLSIPEQQAMENEARSAPTRVHKTIYLPCRFKLLLRGKKGRRLAAVY</sequence>
<evidence type="ECO:0000313" key="4">
    <source>
        <dbReference type="Proteomes" id="UP000281406"/>
    </source>
</evidence>
<evidence type="ECO:0000256" key="1">
    <source>
        <dbReference type="SAM" id="MobiDB-lite"/>
    </source>
</evidence>
<dbReference type="Pfam" id="PF13650">
    <property type="entry name" value="Asp_protease_2"/>
    <property type="match status" value="1"/>
</dbReference>
<dbReference type="SUPFAM" id="SSF50630">
    <property type="entry name" value="Acid proteases"/>
    <property type="match status" value="1"/>
</dbReference>
<dbReference type="Pfam" id="PF03732">
    <property type="entry name" value="Retrotrans_gag"/>
    <property type="match status" value="1"/>
</dbReference>
<comment type="caution">
    <text evidence="3">The sequence shown here is derived from an EMBL/GenBank/DDBJ whole genome shotgun (WGS) entry which is preliminary data.</text>
</comment>
<feature type="domain" description="Retrotransposon gag" evidence="2">
    <location>
        <begin position="170"/>
        <end position="238"/>
    </location>
</feature>
<gene>
    <name evidence="3" type="ORF">DPX16_23551</name>
</gene>
<protein>
    <submittedName>
        <fullName evidence="3">Retrotransposon-derived protein PEG10</fullName>
    </submittedName>
</protein>
<proteinExistence type="predicted"/>
<feature type="compositionally biased region" description="Polar residues" evidence="1">
    <location>
        <begin position="7"/>
        <end position="22"/>
    </location>
</feature>
<dbReference type="AlphaFoldDB" id="A0A3N0Y887"/>
<evidence type="ECO:0000259" key="2">
    <source>
        <dbReference type="Pfam" id="PF03732"/>
    </source>
</evidence>
<accession>A0A3N0Y887</accession>
<reference evidence="3 4" key="1">
    <citation type="submission" date="2018-10" db="EMBL/GenBank/DDBJ databases">
        <title>Genome assembly for a Yunnan-Guizhou Plateau 3E fish, Anabarilius grahami (Regan), and its evolutionary and genetic applications.</title>
        <authorList>
            <person name="Jiang W."/>
        </authorList>
    </citation>
    <scope>NUCLEOTIDE SEQUENCE [LARGE SCALE GENOMIC DNA]</scope>
    <source>
        <strain evidence="3">AG-KIZ</strain>
        <tissue evidence="3">Muscle</tissue>
    </source>
</reference>
<evidence type="ECO:0000313" key="3">
    <source>
        <dbReference type="EMBL" id="ROL41958.1"/>
    </source>
</evidence>
<dbReference type="OrthoDB" id="9906410at2759"/>
<feature type="region of interest" description="Disordered" evidence="1">
    <location>
        <begin position="1"/>
        <end position="22"/>
    </location>
</feature>
<dbReference type="PANTHER" id="PTHR15503:SF22">
    <property type="entry name" value="TRANSPOSON TY3-I GAG POLYPROTEIN"/>
    <property type="match status" value="1"/>
</dbReference>
<dbReference type="CDD" id="cd00303">
    <property type="entry name" value="retropepsin_like"/>
    <property type="match status" value="1"/>
</dbReference>
<dbReference type="InterPro" id="IPR021109">
    <property type="entry name" value="Peptidase_aspartic_dom_sf"/>
</dbReference>
<dbReference type="Gene3D" id="2.40.70.10">
    <property type="entry name" value="Acid Proteases"/>
    <property type="match status" value="1"/>
</dbReference>
<name>A0A3N0Y887_ANAGA</name>
<dbReference type="Proteomes" id="UP000281406">
    <property type="component" value="Unassembled WGS sequence"/>
</dbReference>
<organism evidence="3 4">
    <name type="scientific">Anabarilius grahami</name>
    <name type="common">Kanglang fish</name>
    <name type="synonym">Barilius grahami</name>
    <dbReference type="NCBI Taxonomy" id="495550"/>
    <lineage>
        <taxon>Eukaryota</taxon>
        <taxon>Metazoa</taxon>
        <taxon>Chordata</taxon>
        <taxon>Craniata</taxon>
        <taxon>Vertebrata</taxon>
        <taxon>Euteleostomi</taxon>
        <taxon>Actinopterygii</taxon>
        <taxon>Neopterygii</taxon>
        <taxon>Teleostei</taxon>
        <taxon>Ostariophysi</taxon>
        <taxon>Cypriniformes</taxon>
        <taxon>Xenocyprididae</taxon>
        <taxon>Xenocypridinae</taxon>
        <taxon>Xenocypridinae incertae sedis</taxon>
        <taxon>Anabarilius</taxon>
    </lineage>
</organism>